<feature type="compositionally biased region" description="Acidic residues" evidence="1">
    <location>
        <begin position="70"/>
        <end position="80"/>
    </location>
</feature>
<feature type="region of interest" description="Disordered" evidence="1">
    <location>
        <begin position="1"/>
        <end position="25"/>
    </location>
</feature>
<reference evidence="2" key="1">
    <citation type="journal article" date="2020" name="New Phytol.">
        <title>Comparative genomics reveals dynamic genome evolution in host specialist ectomycorrhizal fungi.</title>
        <authorList>
            <person name="Lofgren L.A."/>
            <person name="Nguyen N.H."/>
            <person name="Vilgalys R."/>
            <person name="Ruytinx J."/>
            <person name="Liao H.L."/>
            <person name="Branco S."/>
            <person name="Kuo A."/>
            <person name="LaButti K."/>
            <person name="Lipzen A."/>
            <person name="Andreopoulos W."/>
            <person name="Pangilinan J."/>
            <person name="Riley R."/>
            <person name="Hundley H."/>
            <person name="Na H."/>
            <person name="Barry K."/>
            <person name="Grigoriev I.V."/>
            <person name="Stajich J.E."/>
            <person name="Kennedy P.G."/>
        </authorList>
    </citation>
    <scope>NUCLEOTIDE SEQUENCE</scope>
    <source>
        <strain evidence="2">DOB743</strain>
    </source>
</reference>
<protein>
    <submittedName>
        <fullName evidence="2">Uncharacterized protein</fullName>
    </submittedName>
</protein>
<evidence type="ECO:0000313" key="2">
    <source>
        <dbReference type="EMBL" id="KAG1776071.1"/>
    </source>
</evidence>
<feature type="compositionally biased region" description="Basic residues" evidence="1">
    <location>
        <begin position="83"/>
        <end position="92"/>
    </location>
</feature>
<gene>
    <name evidence="2" type="ORF">EV702DRAFT_1198684</name>
</gene>
<evidence type="ECO:0000256" key="1">
    <source>
        <dbReference type="SAM" id="MobiDB-lite"/>
    </source>
</evidence>
<organism evidence="2 3">
    <name type="scientific">Suillus placidus</name>
    <dbReference type="NCBI Taxonomy" id="48579"/>
    <lineage>
        <taxon>Eukaryota</taxon>
        <taxon>Fungi</taxon>
        <taxon>Dikarya</taxon>
        <taxon>Basidiomycota</taxon>
        <taxon>Agaricomycotina</taxon>
        <taxon>Agaricomycetes</taxon>
        <taxon>Agaricomycetidae</taxon>
        <taxon>Boletales</taxon>
        <taxon>Suillineae</taxon>
        <taxon>Suillaceae</taxon>
        <taxon>Suillus</taxon>
    </lineage>
</organism>
<dbReference type="Proteomes" id="UP000714275">
    <property type="component" value="Unassembled WGS sequence"/>
</dbReference>
<accession>A0A9P7D2I4</accession>
<evidence type="ECO:0000313" key="3">
    <source>
        <dbReference type="Proteomes" id="UP000714275"/>
    </source>
</evidence>
<name>A0A9P7D2I4_9AGAM</name>
<sequence length="126" mass="14199">MSCHRAMRTNPSRSRRQEESSRRCQVCTEDTCLGPNLESDCTKSSRISIDLESNYIDGQNQDERKGTSEESGDDYEDEEDVKLKKRNTKPPPKKPSPQKAPATKAAAKGKAKEENVKTARQTLQVR</sequence>
<dbReference type="EMBL" id="JABBWD010000029">
    <property type="protein sequence ID" value="KAG1776071.1"/>
    <property type="molecule type" value="Genomic_DNA"/>
</dbReference>
<feature type="compositionally biased region" description="Low complexity" evidence="1">
    <location>
        <begin position="97"/>
        <end position="108"/>
    </location>
</feature>
<proteinExistence type="predicted"/>
<comment type="caution">
    <text evidence="2">The sequence shown here is derived from an EMBL/GenBank/DDBJ whole genome shotgun (WGS) entry which is preliminary data.</text>
</comment>
<keyword evidence="3" id="KW-1185">Reference proteome</keyword>
<feature type="region of interest" description="Disordered" evidence="1">
    <location>
        <begin position="45"/>
        <end position="126"/>
    </location>
</feature>
<dbReference type="AlphaFoldDB" id="A0A9P7D2I4"/>